<evidence type="ECO:0000256" key="1">
    <source>
        <dbReference type="SAM" id="Phobius"/>
    </source>
</evidence>
<feature type="transmembrane region" description="Helical" evidence="1">
    <location>
        <begin position="30"/>
        <end position="55"/>
    </location>
</feature>
<keyword evidence="2" id="KW-0808">Transferase</keyword>
<organism evidence="2 3">
    <name type="scientific">Geoglobus acetivorans</name>
    <dbReference type="NCBI Taxonomy" id="565033"/>
    <lineage>
        <taxon>Archaea</taxon>
        <taxon>Methanobacteriati</taxon>
        <taxon>Methanobacteriota</taxon>
        <taxon>Archaeoglobi</taxon>
        <taxon>Archaeoglobales</taxon>
        <taxon>Archaeoglobaceae</taxon>
        <taxon>Geoglobus</taxon>
    </lineage>
</organism>
<dbReference type="Proteomes" id="UP001492541">
    <property type="component" value="Chromosome"/>
</dbReference>
<dbReference type="SUPFAM" id="SSF48452">
    <property type="entry name" value="TPR-like"/>
    <property type="match status" value="1"/>
</dbReference>
<feature type="transmembrane region" description="Helical" evidence="1">
    <location>
        <begin position="88"/>
        <end position="106"/>
    </location>
</feature>
<dbReference type="GeneID" id="90449337"/>
<sequence>MDRLTVAIGTFFVILLAVAASIVHFFGIKLLIQIVFGLGYLGLLAVFGLMTALTFYARSFKYGLVTLLGALLSAYGLYSVYLWHVGDFLVVLAVFVLAFVVFVWYISEPDLSLAERFSSPESLMKKGRYRAAGRKFEKKGDYVRAAEAYIKAEMLESAAWAYEKAEKYKEAADVYAMLAEREKDVYYWKEAHELYKKSGDLRKAAECLERYAEDEPWFWEDVAELYCEAGNEEKYLEALKKALEYYKKEAEEEGVFWEDVAKLYEALGEEELAKGAWTKFARYCEQEAESDPMWFKHVAEAYEKLGLMEKAEDARKKYEEYRESISKTT</sequence>
<protein>
    <submittedName>
        <fullName evidence="2">GlcNAc transferase</fullName>
    </submittedName>
</protein>
<keyword evidence="1" id="KW-1133">Transmembrane helix</keyword>
<proteinExistence type="predicted"/>
<feature type="transmembrane region" description="Helical" evidence="1">
    <location>
        <begin position="62"/>
        <end position="82"/>
    </location>
</feature>
<dbReference type="GO" id="GO:0016740">
    <property type="term" value="F:transferase activity"/>
    <property type="evidence" value="ECO:0007669"/>
    <property type="project" value="UniProtKB-KW"/>
</dbReference>
<accession>A0ABZ3GZW9</accession>
<dbReference type="Gene3D" id="1.25.40.10">
    <property type="entry name" value="Tetratricopeptide repeat domain"/>
    <property type="match status" value="1"/>
</dbReference>
<name>A0ABZ3GZW9_GEOAI</name>
<dbReference type="SUPFAM" id="SSF103473">
    <property type="entry name" value="MFS general substrate transporter"/>
    <property type="match status" value="1"/>
</dbReference>
<keyword evidence="3" id="KW-1185">Reference proteome</keyword>
<dbReference type="RefSeq" id="WP_193807858.1">
    <property type="nucleotide sequence ID" value="NZ_CP087714.1"/>
</dbReference>
<evidence type="ECO:0000313" key="2">
    <source>
        <dbReference type="EMBL" id="XAT62920.1"/>
    </source>
</evidence>
<keyword evidence="1" id="KW-0812">Transmembrane</keyword>
<dbReference type="InterPro" id="IPR036259">
    <property type="entry name" value="MFS_trans_sf"/>
</dbReference>
<evidence type="ECO:0000313" key="3">
    <source>
        <dbReference type="Proteomes" id="UP001492541"/>
    </source>
</evidence>
<reference evidence="2 3" key="1">
    <citation type="submission" date="2021-11" db="EMBL/GenBank/DDBJ databases">
        <title>Whole genome of Geoglobus acetivorans.</title>
        <authorList>
            <person name="Liu D."/>
        </authorList>
    </citation>
    <scope>NUCLEOTIDE SEQUENCE [LARGE SCALE GENOMIC DNA]</scope>
    <source>
        <strain evidence="2 3">SBH6</strain>
    </source>
</reference>
<dbReference type="EMBL" id="CP087714">
    <property type="protein sequence ID" value="XAT62920.1"/>
    <property type="molecule type" value="Genomic_DNA"/>
</dbReference>
<keyword evidence="1" id="KW-0472">Membrane</keyword>
<gene>
    <name evidence="2" type="ORF">LPQ35_06580</name>
</gene>
<dbReference type="InterPro" id="IPR011990">
    <property type="entry name" value="TPR-like_helical_dom_sf"/>
</dbReference>